<organism evidence="1 2">
    <name type="scientific">Parendozoicomonas haliclonae</name>
    <dbReference type="NCBI Taxonomy" id="1960125"/>
    <lineage>
        <taxon>Bacteria</taxon>
        <taxon>Pseudomonadati</taxon>
        <taxon>Pseudomonadota</taxon>
        <taxon>Gammaproteobacteria</taxon>
        <taxon>Oceanospirillales</taxon>
        <taxon>Endozoicomonadaceae</taxon>
        <taxon>Parendozoicomonas</taxon>
    </lineage>
</organism>
<evidence type="ECO:0000313" key="1">
    <source>
        <dbReference type="EMBL" id="SMA49730.1"/>
    </source>
</evidence>
<accession>A0A1X7ANR3</accession>
<dbReference type="Proteomes" id="UP000196573">
    <property type="component" value="Unassembled WGS sequence"/>
</dbReference>
<dbReference type="EMBL" id="FWPT01000008">
    <property type="protein sequence ID" value="SMA49730.1"/>
    <property type="molecule type" value="Genomic_DNA"/>
</dbReference>
<gene>
    <name evidence="1" type="ORF">EHSB41UT_03512</name>
</gene>
<sequence>MRLEGVSTDVNKGSLSCDCAEAVINVFGLNVKGVRLSSAEAMKVAKKMRKQKTILGAGLSYKKIAMRFSVRKLLLGLGNAVVNNKVGVSIFLLIGSCALARIIAQPDGGASGAQKEDAEKVYWDCTVAILTNFIGLIGYMVTPALNTAYSWFRVVNAEDNFKRQAGKQRLTDKDDGLPEELVCPAMMHKLSDPVFLKDSHGLHSSGFVWESILNGSKYPYRYVIRADDVITGENLKPWQRLKILAARKAYREWCSRGVVDMRLLKIIKGSSKEKPTGEQIGSLITS</sequence>
<name>A0A1X7ANR3_9GAMM</name>
<dbReference type="RefSeq" id="WP_087112172.1">
    <property type="nucleotide sequence ID" value="NZ_CBCSCN010000010.1"/>
</dbReference>
<evidence type="ECO:0000313" key="2">
    <source>
        <dbReference type="Proteomes" id="UP000196573"/>
    </source>
</evidence>
<keyword evidence="2" id="KW-1185">Reference proteome</keyword>
<proteinExistence type="predicted"/>
<protein>
    <submittedName>
        <fullName evidence="1">Uncharacterized protein</fullName>
    </submittedName>
</protein>
<reference evidence="1 2" key="1">
    <citation type="submission" date="2017-03" db="EMBL/GenBank/DDBJ databases">
        <authorList>
            <person name="Afonso C.L."/>
            <person name="Miller P.J."/>
            <person name="Scott M.A."/>
            <person name="Spackman E."/>
            <person name="Goraichik I."/>
            <person name="Dimitrov K.M."/>
            <person name="Suarez D.L."/>
            <person name="Swayne D.E."/>
        </authorList>
    </citation>
    <scope>NUCLEOTIDE SEQUENCE [LARGE SCALE GENOMIC DNA]</scope>
    <source>
        <strain evidence="1">SB41UT1</strain>
    </source>
</reference>
<dbReference type="AlphaFoldDB" id="A0A1X7ANR3"/>